<evidence type="ECO:0000256" key="10">
    <source>
        <dbReference type="ARBA" id="ARBA00051784"/>
    </source>
</evidence>
<dbReference type="Proteomes" id="UP001055439">
    <property type="component" value="Chromosome 7"/>
</dbReference>
<dbReference type="Gene3D" id="3.30.750.44">
    <property type="match status" value="1"/>
</dbReference>
<comment type="catalytic activity">
    <reaction evidence="10">
        <text>The enzyme shows specific recognition of a C-terminal tripeptide, Xaa-Yaa-Zaa, in which Xaa is preferably Ala or Leu, Yaa is preferably Ala or Tyr, and Zaa is preferably Ala, but then cleaves at a variable distance from the C-terminus. A typical cleavage is -Ala-Ala-|-Arg-Ala-Ala-Lys-Glu-Asn-Tyr-Ala-Leu-Ala-Ala.</text>
        <dbReference type="EC" id="3.4.21.102"/>
    </reaction>
</comment>
<dbReference type="InterPro" id="IPR036034">
    <property type="entry name" value="PDZ_sf"/>
</dbReference>
<evidence type="ECO:0000256" key="6">
    <source>
        <dbReference type="ARBA" id="ARBA00022825"/>
    </source>
</evidence>
<comment type="function">
    <text evidence="11">Protease involved in the C-terminal processing of the chloroplastic D1 protein of photosystem II. This proteolytic processing is necessary to allow the light-driven assembly of the tetranuclear manganese cluster, which is responsible for photosynthetic water oxidation.</text>
</comment>
<dbReference type="SMART" id="SM00245">
    <property type="entry name" value="TSPc"/>
    <property type="match status" value="1"/>
</dbReference>
<dbReference type="NCBIfam" id="TIGR00225">
    <property type="entry name" value="prc"/>
    <property type="match status" value="1"/>
</dbReference>
<dbReference type="SUPFAM" id="SSF160374">
    <property type="entry name" value="RplX-like"/>
    <property type="match status" value="1"/>
</dbReference>
<keyword evidence="4" id="KW-0645">Protease</keyword>
<evidence type="ECO:0000313" key="14">
    <source>
        <dbReference type="EMBL" id="URE20079.1"/>
    </source>
</evidence>
<dbReference type="Gene3D" id="2.30.42.10">
    <property type="match status" value="1"/>
</dbReference>
<proteinExistence type="inferred from homology"/>
<dbReference type="CDD" id="cd07560">
    <property type="entry name" value="Peptidase_S41_CPP"/>
    <property type="match status" value="1"/>
</dbReference>
<reference evidence="14" key="1">
    <citation type="submission" date="2022-05" db="EMBL/GenBank/DDBJ databases">
        <title>The Musa troglodytarum L. genome provides insights into the mechanism of non-climacteric behaviour and enrichment of carotenoids.</title>
        <authorList>
            <person name="Wang J."/>
        </authorList>
    </citation>
    <scope>NUCLEOTIDE SEQUENCE</scope>
    <source>
        <tissue evidence="14">Leaf</tissue>
    </source>
</reference>
<evidence type="ECO:0000256" key="4">
    <source>
        <dbReference type="ARBA" id="ARBA00022670"/>
    </source>
</evidence>
<dbReference type="InterPro" id="IPR029045">
    <property type="entry name" value="ClpP/crotonase-like_dom_sf"/>
</dbReference>
<evidence type="ECO:0000256" key="1">
    <source>
        <dbReference type="ARBA" id="ARBA00004456"/>
    </source>
</evidence>
<dbReference type="FunFam" id="3.30.750.44:FF:000010">
    <property type="entry name" value="Carboxyl-terminal-processing peptidase 1 chloroplastic"/>
    <property type="match status" value="1"/>
</dbReference>
<evidence type="ECO:0000256" key="7">
    <source>
        <dbReference type="ARBA" id="ARBA00022980"/>
    </source>
</evidence>
<dbReference type="OrthoDB" id="43580at2759"/>
<comment type="similarity">
    <text evidence="2">Belongs to the peptidase S41A family.</text>
</comment>
<keyword evidence="9" id="KW-0687">Ribonucleoprotein</keyword>
<name>A0A9E7GXT7_9LILI</name>
<dbReference type="GO" id="GO:0006412">
    <property type="term" value="P:translation"/>
    <property type="evidence" value="ECO:0007669"/>
    <property type="project" value="InterPro"/>
</dbReference>
<keyword evidence="8" id="KW-0793">Thylakoid</keyword>
<dbReference type="GO" id="GO:1990904">
    <property type="term" value="C:ribonucleoprotein complex"/>
    <property type="evidence" value="ECO:0007669"/>
    <property type="project" value="UniProtKB-KW"/>
</dbReference>
<dbReference type="InterPro" id="IPR004447">
    <property type="entry name" value="Peptidase_S41A"/>
</dbReference>
<dbReference type="FunFam" id="3.30.750.44:FF:000002">
    <property type="entry name" value="carboxyl-terminal-processing peptidase 2, chloroplastic"/>
    <property type="match status" value="1"/>
</dbReference>
<evidence type="ECO:0000256" key="2">
    <source>
        <dbReference type="ARBA" id="ARBA00009179"/>
    </source>
</evidence>
<dbReference type="FunFam" id="3.10.20.10:FF:000001">
    <property type="entry name" value="60S ribosomal protein L18a"/>
    <property type="match status" value="1"/>
</dbReference>
<dbReference type="Pfam" id="PF01775">
    <property type="entry name" value="Ribosomal_L18A"/>
    <property type="match status" value="1"/>
</dbReference>
<dbReference type="FunFam" id="3.10.20.10:FF:000002">
    <property type="entry name" value="60S ribosomal protein L18a"/>
    <property type="match status" value="1"/>
</dbReference>
<dbReference type="CDD" id="cd06782">
    <property type="entry name" value="cpPDZ_CPP-like"/>
    <property type="match status" value="1"/>
</dbReference>
<dbReference type="Gene3D" id="3.10.20.10">
    <property type="match status" value="2"/>
</dbReference>
<dbReference type="InterPro" id="IPR005151">
    <property type="entry name" value="Tail-specific_protease"/>
</dbReference>
<gene>
    <name evidence="14" type="ORF">MUK42_10723</name>
</gene>
<protein>
    <recommendedName>
        <fullName evidence="12">C-terminal processing peptidase</fullName>
        <ecNumber evidence="12">3.4.21.102</ecNumber>
    </recommendedName>
</protein>
<dbReference type="InterPro" id="IPR001478">
    <property type="entry name" value="PDZ"/>
</dbReference>
<dbReference type="PANTHER" id="PTHR32060:SF7">
    <property type="entry name" value="CARBOXYL-TERMINAL-PROCESSING PEPTIDASE 2, CHLOROPLASTIC"/>
    <property type="match status" value="1"/>
</dbReference>
<feature type="domain" description="PDZ" evidence="13">
    <location>
        <begin position="283"/>
        <end position="371"/>
    </location>
</feature>
<dbReference type="PANTHER" id="PTHR32060">
    <property type="entry name" value="TAIL-SPECIFIC PROTEASE"/>
    <property type="match status" value="1"/>
</dbReference>
<evidence type="ECO:0000256" key="12">
    <source>
        <dbReference type="ARBA" id="ARBA00066637"/>
    </source>
</evidence>
<evidence type="ECO:0000259" key="13">
    <source>
        <dbReference type="PROSITE" id="PS50106"/>
    </source>
</evidence>
<sequence length="600" mass="66769">MGNFRFHQYQVVGRALPTATDEHPKIYRMKLWATNEVRAKSKFWYFLRKLKKVKKSNGQVLAINEIFERKPTKIKNYGIWLRYQSRTGYHNMYKEYRDTTLNGSVEQMYNEMASRHRVRCHCIQIIKTATIPSKLSMEANVVSSSSSTFANRSLLLAVCGARINISQKDANPHHHRHSFPVRKPPGCPRVLWKLKAHSVNVGNLAVPLQWALTEENLLFLEAWRTVDRAYVDKSFNGQSWFRYRENALRNEPMNTREETYRAIKKMLSTLDDPFTRFLEPEKFKSLRSGTQGALTGVGLSIGYPLVLNGSPTGLVVVSSAPGGPADKAGIASGDIILAIDDESTEDMDIYDAAERLQGTEGSSVKLVIHSGPEIKDVVLRREKVTFNPVKTRLCEITRSGAEKSRVGYIKLTSFNQNASGAVKDAIETLRSNGVKAFVLDLRNNSGGLFPEGIEIAKIWLDKGVIVYICDNRGVRDIYEADGSSTVAASEPLTVLVNKGTASASEILAGALKDNRRAVLYGEPTFGKGKIQSVFELSDGSGLAVTVARYETPAHTNIDKVGIKPDHPLPTPFPTDEEEFCSCLKDPSSPCNLSSSQLFSR</sequence>
<keyword evidence="6" id="KW-0720">Serine protease</keyword>
<dbReference type="GO" id="GO:0009543">
    <property type="term" value="C:chloroplast thylakoid lumen"/>
    <property type="evidence" value="ECO:0007669"/>
    <property type="project" value="UniProtKB-SubCell"/>
</dbReference>
<evidence type="ECO:0000256" key="3">
    <source>
        <dbReference type="ARBA" id="ARBA00009362"/>
    </source>
</evidence>
<dbReference type="InterPro" id="IPR041489">
    <property type="entry name" value="PDZ_6"/>
</dbReference>
<evidence type="ECO:0000313" key="15">
    <source>
        <dbReference type="Proteomes" id="UP001055439"/>
    </source>
</evidence>
<dbReference type="EC" id="3.4.21.102" evidence="12"/>
<evidence type="ECO:0000256" key="11">
    <source>
        <dbReference type="ARBA" id="ARBA00060065"/>
    </source>
</evidence>
<organism evidence="14 15">
    <name type="scientific">Musa troglodytarum</name>
    <name type="common">fe'i banana</name>
    <dbReference type="NCBI Taxonomy" id="320322"/>
    <lineage>
        <taxon>Eukaryota</taxon>
        <taxon>Viridiplantae</taxon>
        <taxon>Streptophyta</taxon>
        <taxon>Embryophyta</taxon>
        <taxon>Tracheophyta</taxon>
        <taxon>Spermatophyta</taxon>
        <taxon>Magnoliopsida</taxon>
        <taxon>Liliopsida</taxon>
        <taxon>Zingiberales</taxon>
        <taxon>Musaceae</taxon>
        <taxon>Musa</taxon>
    </lineage>
</organism>
<dbReference type="FunFam" id="3.90.226.10:FF:000043">
    <property type="entry name" value="carboxyl-terminal-processing peptidase 2, chloroplastic"/>
    <property type="match status" value="1"/>
</dbReference>
<dbReference type="GO" id="GO:0006508">
    <property type="term" value="P:proteolysis"/>
    <property type="evidence" value="ECO:0007669"/>
    <property type="project" value="UniProtKB-KW"/>
</dbReference>
<evidence type="ECO:0000256" key="5">
    <source>
        <dbReference type="ARBA" id="ARBA00022801"/>
    </source>
</evidence>
<keyword evidence="7" id="KW-0689">Ribosomal protein</keyword>
<dbReference type="HAMAP" id="MF_00273">
    <property type="entry name" value="Ribosomal_eL20"/>
    <property type="match status" value="1"/>
</dbReference>
<dbReference type="EMBL" id="CP097509">
    <property type="protein sequence ID" value="URE20079.1"/>
    <property type="molecule type" value="Genomic_DNA"/>
</dbReference>
<comment type="subcellular location">
    <subcellularLocation>
        <location evidence="1">Plastid</location>
        <location evidence="1">Chloroplast thylakoid lumen</location>
    </subcellularLocation>
</comment>
<dbReference type="InterPro" id="IPR028877">
    <property type="entry name" value="Ribosomal_eL20"/>
</dbReference>
<evidence type="ECO:0000256" key="8">
    <source>
        <dbReference type="ARBA" id="ARBA00023078"/>
    </source>
</evidence>
<keyword evidence="5" id="KW-0378">Hydrolase</keyword>
<dbReference type="SUPFAM" id="SSF50156">
    <property type="entry name" value="PDZ domain-like"/>
    <property type="match status" value="1"/>
</dbReference>
<evidence type="ECO:0000256" key="9">
    <source>
        <dbReference type="ARBA" id="ARBA00023274"/>
    </source>
</evidence>
<dbReference type="SUPFAM" id="SSF52096">
    <property type="entry name" value="ClpP/crotonase"/>
    <property type="match status" value="1"/>
</dbReference>
<dbReference type="Pfam" id="PF17820">
    <property type="entry name" value="PDZ_6"/>
    <property type="match status" value="1"/>
</dbReference>
<dbReference type="Pfam" id="PF03572">
    <property type="entry name" value="Peptidase_S41"/>
    <property type="match status" value="1"/>
</dbReference>
<dbReference type="InterPro" id="IPR023573">
    <property type="entry name" value="Ribosomal_eL20_dom"/>
</dbReference>
<dbReference type="GO" id="GO:0004252">
    <property type="term" value="F:serine-type endopeptidase activity"/>
    <property type="evidence" value="ECO:0007669"/>
    <property type="project" value="UniProtKB-EC"/>
</dbReference>
<accession>A0A9E7GXT7</accession>
<dbReference type="PROSITE" id="PS50106">
    <property type="entry name" value="PDZ"/>
    <property type="match status" value="1"/>
</dbReference>
<comment type="similarity">
    <text evidence="3">Belongs to the eukaryotic ribosomal protein eL20 family.</text>
</comment>
<dbReference type="Gene3D" id="3.90.226.10">
    <property type="entry name" value="2-enoyl-CoA Hydratase, Chain A, domain 1"/>
    <property type="match status" value="1"/>
</dbReference>
<dbReference type="SMART" id="SM00228">
    <property type="entry name" value="PDZ"/>
    <property type="match status" value="1"/>
</dbReference>
<dbReference type="EMBL" id="CP097509">
    <property type="protein sequence ID" value="URE20082.1"/>
    <property type="molecule type" value="Genomic_DNA"/>
</dbReference>
<keyword evidence="15" id="KW-1185">Reference proteome</keyword>
<dbReference type="AlphaFoldDB" id="A0A9E7GXT7"/>
<dbReference type="GO" id="GO:0005840">
    <property type="term" value="C:ribosome"/>
    <property type="evidence" value="ECO:0007669"/>
    <property type="project" value="UniProtKB-KW"/>
</dbReference>
<dbReference type="GO" id="GO:0003735">
    <property type="term" value="F:structural constituent of ribosome"/>
    <property type="evidence" value="ECO:0007669"/>
    <property type="project" value="InterPro"/>
</dbReference>